<dbReference type="InterPro" id="IPR029753">
    <property type="entry name" value="D-isomer_DH_CS"/>
</dbReference>
<name>A0A7S0E1J6_9CRYP</name>
<evidence type="ECO:0000256" key="3">
    <source>
        <dbReference type="SAM" id="SignalP"/>
    </source>
</evidence>
<dbReference type="PANTHER" id="PTHR10996">
    <property type="entry name" value="2-HYDROXYACID DEHYDROGENASE-RELATED"/>
    <property type="match status" value="1"/>
</dbReference>
<dbReference type="Pfam" id="PF02826">
    <property type="entry name" value="2-Hacid_dh_C"/>
    <property type="match status" value="1"/>
</dbReference>
<dbReference type="GO" id="GO:0016618">
    <property type="term" value="F:hydroxypyruvate reductase [NAD(P)H] activity"/>
    <property type="evidence" value="ECO:0007669"/>
    <property type="project" value="TreeGrafter"/>
</dbReference>
<dbReference type="InterPro" id="IPR050223">
    <property type="entry name" value="D-isomer_2-hydroxyacid_DH"/>
</dbReference>
<feature type="domain" description="D-isomer specific 2-hydroxyacid dehydrogenase NAD-binding" evidence="4">
    <location>
        <begin position="143"/>
        <end position="339"/>
    </location>
</feature>
<dbReference type="GO" id="GO:0005829">
    <property type="term" value="C:cytosol"/>
    <property type="evidence" value="ECO:0007669"/>
    <property type="project" value="TreeGrafter"/>
</dbReference>
<keyword evidence="1" id="KW-0560">Oxidoreductase</keyword>
<dbReference type="InterPro" id="IPR036291">
    <property type="entry name" value="NAD(P)-bd_dom_sf"/>
</dbReference>
<evidence type="ECO:0000259" key="4">
    <source>
        <dbReference type="Pfam" id="PF02826"/>
    </source>
</evidence>
<keyword evidence="3" id="KW-0732">Signal</keyword>
<organism evidence="5">
    <name type="scientific">Hanusia phi</name>
    <dbReference type="NCBI Taxonomy" id="3032"/>
    <lineage>
        <taxon>Eukaryota</taxon>
        <taxon>Cryptophyceae</taxon>
        <taxon>Pyrenomonadales</taxon>
        <taxon>Geminigeraceae</taxon>
        <taxon>Hanusia</taxon>
    </lineage>
</organism>
<dbReference type="SUPFAM" id="SSF51735">
    <property type="entry name" value="NAD(P)-binding Rossmann-fold domains"/>
    <property type="match status" value="1"/>
</dbReference>
<dbReference type="Gene3D" id="3.40.50.720">
    <property type="entry name" value="NAD(P)-binding Rossmann-like Domain"/>
    <property type="match status" value="1"/>
</dbReference>
<dbReference type="PROSITE" id="PS00671">
    <property type="entry name" value="D_2_HYDROXYACID_DH_3"/>
    <property type="match status" value="1"/>
</dbReference>
<accession>A0A7S0E1J6</accession>
<gene>
    <name evidence="5" type="ORF">HPHI1048_LOCUS3185</name>
</gene>
<dbReference type="GO" id="GO:0030267">
    <property type="term" value="F:glyoxylate reductase (NADPH) activity"/>
    <property type="evidence" value="ECO:0007669"/>
    <property type="project" value="TreeGrafter"/>
</dbReference>
<protein>
    <recommendedName>
        <fullName evidence="4">D-isomer specific 2-hydroxyacid dehydrogenase NAD-binding domain-containing protein</fullName>
    </recommendedName>
</protein>
<reference evidence="5" key="1">
    <citation type="submission" date="2021-01" db="EMBL/GenBank/DDBJ databases">
        <authorList>
            <person name="Corre E."/>
            <person name="Pelletier E."/>
            <person name="Niang G."/>
            <person name="Scheremetjew M."/>
            <person name="Finn R."/>
            <person name="Kale V."/>
            <person name="Holt S."/>
            <person name="Cochrane G."/>
            <person name="Meng A."/>
            <person name="Brown T."/>
            <person name="Cohen L."/>
        </authorList>
    </citation>
    <scope>NUCLEOTIDE SEQUENCE</scope>
    <source>
        <strain evidence="5">CCMP325</strain>
    </source>
</reference>
<dbReference type="EMBL" id="HBEO01004468">
    <property type="protein sequence ID" value="CAD8470747.1"/>
    <property type="molecule type" value="Transcribed_RNA"/>
</dbReference>
<dbReference type="PANTHER" id="PTHR10996:SF178">
    <property type="entry name" value="2-HYDROXYACID DEHYDROGENASE YGL185C-RELATED"/>
    <property type="match status" value="1"/>
</dbReference>
<evidence type="ECO:0000313" key="5">
    <source>
        <dbReference type="EMBL" id="CAD8470747.1"/>
    </source>
</evidence>
<feature type="signal peptide" evidence="3">
    <location>
        <begin position="1"/>
        <end position="22"/>
    </location>
</feature>
<dbReference type="InterPro" id="IPR006140">
    <property type="entry name" value="D-isomer_DH_NAD-bd"/>
</dbReference>
<sequence length="381" mass="41746">MRWLLLASSTIVLSWLVGRSLARRRRRRSLRVHFLQKGHGGKSMVGWTPTDEHVDAICRKLSADVVVTSGEDLPKDAVDVLVAAFPTREQLLQVKNSIRALFVPFAGFPPPTRQLIKDMGLDRTLFVCNLHHNAPMTAELAVALGLAACKQVFEADRLLRSNDWSARGIPCDGVPEPLPMLLLQGKTALVVGYGEVGQRVARIMSAFGMQVLATRASASRVELDKHTTVHPPADLISLLPVANIVFLCVPLTSGTSRMLGRRELEMLPKGSVLVNVSRGEVLDEDALYEALCKRENLFAAGIDTWYNYPATSKDIHNTPVSTKNDFSKLSNVIMSPHRGGAVGLQETELARLSAIAEALNLAAEKNDVRAMPCQVDVERGY</sequence>
<dbReference type="GO" id="GO:0051287">
    <property type="term" value="F:NAD binding"/>
    <property type="evidence" value="ECO:0007669"/>
    <property type="project" value="InterPro"/>
</dbReference>
<keyword evidence="2" id="KW-0520">NAD</keyword>
<dbReference type="AlphaFoldDB" id="A0A7S0E1J6"/>
<proteinExistence type="predicted"/>
<evidence type="ECO:0000256" key="2">
    <source>
        <dbReference type="ARBA" id="ARBA00023027"/>
    </source>
</evidence>
<feature type="chain" id="PRO_5030952271" description="D-isomer specific 2-hydroxyacid dehydrogenase NAD-binding domain-containing protein" evidence="3">
    <location>
        <begin position="23"/>
        <end position="381"/>
    </location>
</feature>
<evidence type="ECO:0000256" key="1">
    <source>
        <dbReference type="ARBA" id="ARBA00023002"/>
    </source>
</evidence>